<dbReference type="InterPro" id="IPR036390">
    <property type="entry name" value="WH_DNA-bd_sf"/>
</dbReference>
<evidence type="ECO:0000256" key="1">
    <source>
        <dbReference type="ARBA" id="ARBA00023015"/>
    </source>
</evidence>
<dbReference type="InterPro" id="IPR002577">
    <property type="entry name" value="HTH_HxlR"/>
</dbReference>
<feature type="domain" description="HTH hxlR-type" evidence="4">
    <location>
        <begin position="1"/>
        <end position="57"/>
    </location>
</feature>
<keyword evidence="1" id="KW-0805">Transcription regulation</keyword>
<name>A0A846YTE7_9NOCA</name>
<dbReference type="PANTHER" id="PTHR33204">
    <property type="entry name" value="TRANSCRIPTIONAL REGULATOR, MARR FAMILY"/>
    <property type="match status" value="1"/>
</dbReference>
<comment type="caution">
    <text evidence="5">The sequence shown here is derived from an EMBL/GenBank/DDBJ whole genome shotgun (WGS) entry which is preliminary data.</text>
</comment>
<proteinExistence type="predicted"/>
<gene>
    <name evidence="5" type="ORF">HGA15_29755</name>
</gene>
<accession>A0A846YTE7</accession>
<dbReference type="GO" id="GO:0003677">
    <property type="term" value="F:DNA binding"/>
    <property type="evidence" value="ECO:0007669"/>
    <property type="project" value="UniProtKB-KW"/>
</dbReference>
<organism evidence="5 6">
    <name type="scientific">Nocardia flavorosea</name>
    <dbReference type="NCBI Taxonomy" id="53429"/>
    <lineage>
        <taxon>Bacteria</taxon>
        <taxon>Bacillati</taxon>
        <taxon>Actinomycetota</taxon>
        <taxon>Actinomycetes</taxon>
        <taxon>Mycobacteriales</taxon>
        <taxon>Nocardiaceae</taxon>
        <taxon>Nocardia</taxon>
    </lineage>
</organism>
<dbReference type="Proteomes" id="UP000570678">
    <property type="component" value="Unassembled WGS sequence"/>
</dbReference>
<dbReference type="Gene3D" id="1.10.10.10">
    <property type="entry name" value="Winged helix-like DNA-binding domain superfamily/Winged helix DNA-binding domain"/>
    <property type="match status" value="1"/>
</dbReference>
<evidence type="ECO:0000313" key="6">
    <source>
        <dbReference type="Proteomes" id="UP000570678"/>
    </source>
</evidence>
<evidence type="ECO:0000256" key="2">
    <source>
        <dbReference type="ARBA" id="ARBA00023125"/>
    </source>
</evidence>
<evidence type="ECO:0000256" key="3">
    <source>
        <dbReference type="ARBA" id="ARBA00023163"/>
    </source>
</evidence>
<dbReference type="EMBL" id="JAAXOT010000021">
    <property type="protein sequence ID" value="NKY60249.1"/>
    <property type="molecule type" value="Genomic_DNA"/>
</dbReference>
<dbReference type="SUPFAM" id="SSF46785">
    <property type="entry name" value="Winged helix' DNA-binding domain"/>
    <property type="match status" value="1"/>
</dbReference>
<evidence type="ECO:0000259" key="4">
    <source>
        <dbReference type="PROSITE" id="PS51118"/>
    </source>
</evidence>
<keyword evidence="2" id="KW-0238">DNA-binding</keyword>
<keyword evidence="3" id="KW-0804">Transcription</keyword>
<dbReference type="Pfam" id="PF01638">
    <property type="entry name" value="HxlR"/>
    <property type="match status" value="1"/>
</dbReference>
<keyword evidence="6" id="KW-1185">Reference proteome</keyword>
<dbReference type="AlphaFoldDB" id="A0A846YTE7"/>
<dbReference type="PANTHER" id="PTHR33204:SF18">
    <property type="entry name" value="TRANSCRIPTIONAL REGULATORY PROTEIN"/>
    <property type="match status" value="1"/>
</dbReference>
<sequence length="68" mass="7475">MPSQTLRTLVRDGLVERTVEPTTPPRVSYESTTLGHGLAGSLGQLLAWIRAHAVDVADAQERHDRRQG</sequence>
<protein>
    <submittedName>
        <fullName evidence="5">Helix-turn-helix transcriptional regulator</fullName>
    </submittedName>
</protein>
<evidence type="ECO:0000313" key="5">
    <source>
        <dbReference type="EMBL" id="NKY60249.1"/>
    </source>
</evidence>
<reference evidence="5 6" key="1">
    <citation type="submission" date="2020-04" db="EMBL/GenBank/DDBJ databases">
        <title>MicrobeNet Type strains.</title>
        <authorList>
            <person name="Nicholson A.C."/>
        </authorList>
    </citation>
    <scope>NUCLEOTIDE SEQUENCE [LARGE SCALE GENOMIC DNA]</scope>
    <source>
        <strain evidence="5 6">JCM 3332</strain>
    </source>
</reference>
<dbReference type="InterPro" id="IPR036388">
    <property type="entry name" value="WH-like_DNA-bd_sf"/>
</dbReference>
<dbReference type="PROSITE" id="PS51118">
    <property type="entry name" value="HTH_HXLR"/>
    <property type="match status" value="1"/>
</dbReference>